<evidence type="ECO:0000256" key="5">
    <source>
        <dbReference type="ARBA" id="ARBA00022692"/>
    </source>
</evidence>
<dbReference type="PROSITE" id="PS00211">
    <property type="entry name" value="ABC_TRANSPORTER_1"/>
    <property type="match status" value="1"/>
</dbReference>
<comment type="similarity">
    <text evidence="13">Belongs to the ABC transporter superfamily. Cyclolysin exporter (TC 3.A.1.109.2) family.</text>
</comment>
<evidence type="ECO:0000256" key="13">
    <source>
        <dbReference type="ARBA" id="ARBA00061173"/>
    </source>
</evidence>
<dbReference type="Gene3D" id="3.90.70.10">
    <property type="entry name" value="Cysteine proteinases"/>
    <property type="match status" value="1"/>
</dbReference>
<dbReference type="NCBIfam" id="TIGR03375">
    <property type="entry name" value="type_I_sec_LssB"/>
    <property type="match status" value="1"/>
</dbReference>
<dbReference type="Gene3D" id="1.20.1560.10">
    <property type="entry name" value="ABC transporter type 1, transmembrane domain"/>
    <property type="match status" value="1"/>
</dbReference>
<name>A0A107EPP9_9BURK</name>
<evidence type="ECO:0000259" key="16">
    <source>
        <dbReference type="PROSITE" id="PS50893"/>
    </source>
</evidence>
<dbReference type="InterPro" id="IPR003593">
    <property type="entry name" value="AAA+_ATPase"/>
</dbReference>
<dbReference type="SUPFAM" id="SSF90123">
    <property type="entry name" value="ABC transporter transmembrane region"/>
    <property type="match status" value="1"/>
</dbReference>
<evidence type="ECO:0000256" key="4">
    <source>
        <dbReference type="ARBA" id="ARBA00022519"/>
    </source>
</evidence>
<keyword evidence="11 15" id="KW-0472">Membrane</keyword>
<keyword evidence="10 15" id="KW-1133">Transmembrane helix</keyword>
<comment type="function">
    <text evidence="12">Involved in the export of calmodulin-sensitive adenylate cyclase-hemolysin (cyclolysin).</text>
</comment>
<dbReference type="FunFam" id="3.40.50.300:FF:000299">
    <property type="entry name" value="ABC transporter ATP-binding protein/permease"/>
    <property type="match status" value="1"/>
</dbReference>
<feature type="domain" description="ABC transporter" evidence="16">
    <location>
        <begin position="494"/>
        <end position="729"/>
    </location>
</feature>
<evidence type="ECO:0000256" key="14">
    <source>
        <dbReference type="ARBA" id="ARBA00072252"/>
    </source>
</evidence>
<keyword evidence="5 15" id="KW-0812">Transmembrane</keyword>
<feature type="transmembrane region" description="Helical" evidence="15">
    <location>
        <begin position="288"/>
        <end position="313"/>
    </location>
</feature>
<feature type="transmembrane region" description="Helical" evidence="15">
    <location>
        <begin position="182"/>
        <end position="204"/>
    </location>
</feature>
<dbReference type="Proteomes" id="UP000062998">
    <property type="component" value="Unassembled WGS sequence"/>
</dbReference>
<keyword evidence="7" id="KW-0547">Nucleotide-binding</keyword>
<dbReference type="OrthoDB" id="8554730at2"/>
<reference evidence="19 20" key="1">
    <citation type="submission" date="2015-11" db="EMBL/GenBank/DDBJ databases">
        <title>Expanding the genomic diversity of Burkholderia species for the development of highly accurate diagnostics.</title>
        <authorList>
            <person name="Sahl J."/>
            <person name="Keim P."/>
            <person name="Wagner D."/>
        </authorList>
    </citation>
    <scope>NUCLEOTIDE SEQUENCE [LARGE SCALE GENOMIC DNA]</scope>
    <source>
        <strain evidence="19 20">MSMB2167WGS</strain>
    </source>
</reference>
<dbReference type="RefSeq" id="WP_060327250.1">
    <property type="nucleotide sequence ID" value="NZ_LPIU01000068.1"/>
</dbReference>
<feature type="transmembrane region" description="Helical" evidence="15">
    <location>
        <begin position="319"/>
        <end position="339"/>
    </location>
</feature>
<dbReference type="GO" id="GO:0005886">
    <property type="term" value="C:plasma membrane"/>
    <property type="evidence" value="ECO:0007669"/>
    <property type="project" value="UniProtKB-SubCell"/>
</dbReference>
<dbReference type="GO" id="GO:0008233">
    <property type="term" value="F:peptidase activity"/>
    <property type="evidence" value="ECO:0007669"/>
    <property type="project" value="InterPro"/>
</dbReference>
<evidence type="ECO:0000256" key="7">
    <source>
        <dbReference type="ARBA" id="ARBA00022741"/>
    </source>
</evidence>
<dbReference type="InterPro" id="IPR017871">
    <property type="entry name" value="ABC_transporter-like_CS"/>
</dbReference>
<dbReference type="Pfam" id="PF00664">
    <property type="entry name" value="ABC_membrane"/>
    <property type="match status" value="1"/>
</dbReference>
<dbReference type="EMBL" id="LPIX01000105">
    <property type="protein sequence ID" value="KWD92693.1"/>
    <property type="molecule type" value="Genomic_DNA"/>
</dbReference>
<dbReference type="SMART" id="SM00382">
    <property type="entry name" value="AAA"/>
    <property type="match status" value="1"/>
</dbReference>
<dbReference type="CDD" id="cd02421">
    <property type="entry name" value="Peptidase_C39_likeD"/>
    <property type="match status" value="1"/>
</dbReference>
<feature type="domain" description="ABC transmembrane type-1" evidence="17">
    <location>
        <begin position="182"/>
        <end position="460"/>
    </location>
</feature>
<evidence type="ECO:0000256" key="8">
    <source>
        <dbReference type="ARBA" id="ARBA00022801"/>
    </source>
</evidence>
<keyword evidence="6" id="KW-0354">Hemolysis</keyword>
<dbReference type="PROSITE" id="PS50893">
    <property type="entry name" value="ABC_TRANSPORTER_2"/>
    <property type="match status" value="1"/>
</dbReference>
<proteinExistence type="inferred from homology"/>
<dbReference type="Pfam" id="PF00005">
    <property type="entry name" value="ABC_tran"/>
    <property type="match status" value="1"/>
</dbReference>
<evidence type="ECO:0000256" key="2">
    <source>
        <dbReference type="ARBA" id="ARBA00022448"/>
    </source>
</evidence>
<feature type="domain" description="Peptidase C39" evidence="18">
    <location>
        <begin position="22"/>
        <end position="146"/>
    </location>
</feature>
<keyword evidence="4" id="KW-0997">Cell inner membrane</keyword>
<evidence type="ECO:0000256" key="10">
    <source>
        <dbReference type="ARBA" id="ARBA00022989"/>
    </source>
</evidence>
<keyword evidence="9" id="KW-0067">ATP-binding</keyword>
<dbReference type="Gene3D" id="3.40.50.300">
    <property type="entry name" value="P-loop containing nucleotide triphosphate hydrolases"/>
    <property type="match status" value="1"/>
</dbReference>
<dbReference type="GO" id="GO:0016887">
    <property type="term" value="F:ATP hydrolysis activity"/>
    <property type="evidence" value="ECO:0007669"/>
    <property type="project" value="InterPro"/>
</dbReference>
<dbReference type="GO" id="GO:0015421">
    <property type="term" value="F:ABC-type oligopeptide transporter activity"/>
    <property type="evidence" value="ECO:0007669"/>
    <property type="project" value="TreeGrafter"/>
</dbReference>
<dbReference type="InterPro" id="IPR039421">
    <property type="entry name" value="Type_1_exporter"/>
</dbReference>
<evidence type="ECO:0000256" key="3">
    <source>
        <dbReference type="ARBA" id="ARBA00022475"/>
    </source>
</evidence>
<dbReference type="InterPro" id="IPR011527">
    <property type="entry name" value="ABC1_TM_dom"/>
</dbReference>
<evidence type="ECO:0000313" key="20">
    <source>
        <dbReference type="Proteomes" id="UP000062998"/>
    </source>
</evidence>
<dbReference type="InterPro" id="IPR005074">
    <property type="entry name" value="Peptidase_C39"/>
</dbReference>
<keyword evidence="3" id="KW-1003">Cell membrane</keyword>
<comment type="caution">
    <text evidence="19">The sequence shown here is derived from an EMBL/GenBank/DDBJ whole genome shotgun (WGS) entry which is preliminary data.</text>
</comment>
<dbReference type="CDD" id="cd18587">
    <property type="entry name" value="ABC_6TM_LapB_like"/>
    <property type="match status" value="1"/>
</dbReference>
<keyword evidence="8" id="KW-0378">Hydrolase</keyword>
<dbReference type="PANTHER" id="PTHR43394:SF1">
    <property type="entry name" value="ATP-BINDING CASSETTE SUB-FAMILY B MEMBER 10, MITOCHONDRIAL"/>
    <property type="match status" value="1"/>
</dbReference>
<evidence type="ECO:0000259" key="18">
    <source>
        <dbReference type="PROSITE" id="PS50990"/>
    </source>
</evidence>
<evidence type="ECO:0000256" key="1">
    <source>
        <dbReference type="ARBA" id="ARBA00004651"/>
    </source>
</evidence>
<evidence type="ECO:0000256" key="9">
    <source>
        <dbReference type="ARBA" id="ARBA00022840"/>
    </source>
</evidence>
<dbReference type="CDD" id="cd03245">
    <property type="entry name" value="ABCC_bacteriocin_exporters"/>
    <property type="match status" value="1"/>
</dbReference>
<dbReference type="InterPro" id="IPR036640">
    <property type="entry name" value="ABC1_TM_sf"/>
</dbReference>
<keyword evidence="6" id="KW-0204">Cytolysis</keyword>
<evidence type="ECO:0000259" key="17">
    <source>
        <dbReference type="PROSITE" id="PS50929"/>
    </source>
</evidence>
<keyword evidence="2" id="KW-0813">Transport</keyword>
<evidence type="ECO:0000256" key="12">
    <source>
        <dbReference type="ARBA" id="ARBA00055355"/>
    </source>
</evidence>
<dbReference type="GO" id="GO:0006508">
    <property type="term" value="P:proteolysis"/>
    <property type="evidence" value="ECO:0007669"/>
    <property type="project" value="InterPro"/>
</dbReference>
<dbReference type="PROSITE" id="PS50990">
    <property type="entry name" value="PEPTIDASE_C39"/>
    <property type="match status" value="1"/>
</dbReference>
<feature type="transmembrane region" description="Helical" evidence="15">
    <location>
        <begin position="216"/>
        <end position="236"/>
    </location>
</feature>
<dbReference type="InterPro" id="IPR017750">
    <property type="entry name" value="ATPase_T1SS"/>
</dbReference>
<dbReference type="GO" id="GO:0031640">
    <property type="term" value="P:killing of cells of another organism"/>
    <property type="evidence" value="ECO:0007669"/>
    <property type="project" value="UniProtKB-KW"/>
</dbReference>
<dbReference type="AlphaFoldDB" id="A0A107EPP9"/>
<comment type="subcellular location">
    <subcellularLocation>
        <location evidence="1">Cell membrane</location>
        <topology evidence="1">Multi-pass membrane protein</topology>
    </subcellularLocation>
</comment>
<protein>
    <recommendedName>
        <fullName evidence="14">Cyclolysin secretion/processing ATP-binding protein CyaB</fullName>
    </recommendedName>
</protein>
<organism evidence="19 20">
    <name type="scientific">Burkholderia ubonensis</name>
    <dbReference type="NCBI Taxonomy" id="101571"/>
    <lineage>
        <taxon>Bacteria</taxon>
        <taxon>Pseudomonadati</taxon>
        <taxon>Pseudomonadota</taxon>
        <taxon>Betaproteobacteria</taxon>
        <taxon>Burkholderiales</taxon>
        <taxon>Burkholderiaceae</taxon>
        <taxon>Burkholderia</taxon>
        <taxon>Burkholderia cepacia complex</taxon>
    </lineage>
</organism>
<dbReference type="SUPFAM" id="SSF52540">
    <property type="entry name" value="P-loop containing nucleoside triphosphate hydrolases"/>
    <property type="match status" value="1"/>
</dbReference>
<dbReference type="InterPro" id="IPR003439">
    <property type="entry name" value="ABC_transporter-like_ATP-bd"/>
</dbReference>
<dbReference type="GO" id="GO:0005524">
    <property type="term" value="F:ATP binding"/>
    <property type="evidence" value="ECO:0007669"/>
    <property type="project" value="UniProtKB-KW"/>
</dbReference>
<dbReference type="PANTHER" id="PTHR43394">
    <property type="entry name" value="ATP-DEPENDENT PERMEASE MDL1, MITOCHONDRIAL"/>
    <property type="match status" value="1"/>
</dbReference>
<feature type="transmembrane region" description="Helical" evidence="15">
    <location>
        <begin position="396"/>
        <end position="425"/>
    </location>
</feature>
<evidence type="ECO:0000256" key="15">
    <source>
        <dbReference type="SAM" id="Phobius"/>
    </source>
</evidence>
<accession>A0A107EPP9</accession>
<evidence type="ECO:0000313" key="19">
    <source>
        <dbReference type="EMBL" id="KWD92693.1"/>
    </source>
</evidence>
<evidence type="ECO:0000256" key="11">
    <source>
        <dbReference type="ARBA" id="ARBA00023136"/>
    </source>
</evidence>
<gene>
    <name evidence="19" type="ORF">WL73_27865</name>
</gene>
<dbReference type="InterPro" id="IPR027417">
    <property type="entry name" value="P-loop_NTPase"/>
</dbReference>
<sequence>MHSATTEAAAGAAGARAWDLPHGSGIEDDPLLGCLLVLTRLFDRPVGADALVAGLPLAGQRLTPALFIRAAARAGISAKLARRALDDIPDAVLPVVLLLTDGQACVLVRRNASGTVQVILPETGVGEAALAPAELAQRHAGLVLFARPAHRFDARDAESAVPRPRNWFWGVVAQSWPIYAEVMLASMLVNLFALAMPLFTMNVYDRVVPNHALETLWALAAGIVLVIVFDVVMRTLRGYFIDMAGKKIDVILSANLFEKVLGIRMAARPPSVGGFASQIQEFEAVRDFLTSATAAALIDLPFSIVFIAAMFWVGGGLGWLPLVALPLVIGAGVAVQGPLARAVQASQRHASQRQALLIETLVGLETIKVNGAEGPMQARWEQLLGEIARLGLKSRLLSGCAVNFAMFSQQAAYLAVVLCGVYMIADDRLTTGGLIACTTLTGRALAPMGQVASLLTRYHQSRSALASIGGVMNLPGERPADQRFVHRPALRGEIEFRNVGFAYPGQSGTSLDGVSFRIAAGERVGIIGRVGSGKTTIEKLILGLYPPASGNVLIDGVELRQYDPAALRRGIGHVPQDVMLFNGTVRDNIVLGAPGADDDAVLRAAQVAGVADFVNRLPNGFDLAVGERGEALSGGQRQAVAIARAMLLSPQMLLLDEPSSAMDNRSEELFKARLATRLEGRTLLLVTHRPSLLTLVDRLIVMDQGRVVADGPKDQVLAALAGRTLHVAAG</sequence>
<evidence type="ECO:0000256" key="6">
    <source>
        <dbReference type="ARBA" id="ARBA00022735"/>
    </source>
</evidence>
<dbReference type="PROSITE" id="PS50929">
    <property type="entry name" value="ABC_TM1F"/>
    <property type="match status" value="1"/>
</dbReference>